<keyword evidence="9" id="KW-1185">Reference proteome</keyword>
<dbReference type="InterPro" id="IPR044153">
    <property type="entry name" value="PIN_Pae0151-like"/>
</dbReference>
<dbReference type="Proteomes" id="UP001585053">
    <property type="component" value="Unassembled WGS sequence"/>
</dbReference>
<evidence type="ECO:0000259" key="7">
    <source>
        <dbReference type="Pfam" id="PF01850"/>
    </source>
</evidence>
<accession>A0ABV5DWC5</accession>
<reference evidence="8 9" key="1">
    <citation type="submission" date="2024-01" db="EMBL/GenBank/DDBJ databases">
        <title>Genome mining of biosynthetic gene clusters to explore secondary metabolites of Streptomyces sp.</title>
        <authorList>
            <person name="Baig A."/>
            <person name="Ajitkumar Shintre N."/>
            <person name="Kumar H."/>
            <person name="Anbarasu A."/>
            <person name="Ramaiah S."/>
        </authorList>
    </citation>
    <scope>NUCLEOTIDE SEQUENCE [LARGE SCALE GENOMIC DNA]</scope>
    <source>
        <strain evidence="8 9">A01</strain>
    </source>
</reference>
<organism evidence="8 9">
    <name type="scientific">Nocardiopsis alba</name>
    <dbReference type="NCBI Taxonomy" id="53437"/>
    <lineage>
        <taxon>Bacteria</taxon>
        <taxon>Bacillati</taxon>
        <taxon>Actinomycetota</taxon>
        <taxon>Actinomycetes</taxon>
        <taxon>Streptosporangiales</taxon>
        <taxon>Nocardiopsidaceae</taxon>
        <taxon>Nocardiopsis</taxon>
    </lineage>
</organism>
<dbReference type="InterPro" id="IPR051619">
    <property type="entry name" value="TypeII_TA_RNase_PINc/VapC"/>
</dbReference>
<evidence type="ECO:0000256" key="4">
    <source>
        <dbReference type="ARBA" id="ARBA00022801"/>
    </source>
</evidence>
<evidence type="ECO:0000256" key="5">
    <source>
        <dbReference type="ARBA" id="ARBA00022842"/>
    </source>
</evidence>
<feature type="binding site" evidence="6">
    <location>
        <position position="5"/>
    </location>
    <ligand>
        <name>Mg(2+)</name>
        <dbReference type="ChEBI" id="CHEBI:18420"/>
    </ligand>
</feature>
<keyword evidence="4 6" id="KW-0378">Hydrolase</keyword>
<dbReference type="InterPro" id="IPR022907">
    <property type="entry name" value="VapC_family"/>
</dbReference>
<dbReference type="InterPro" id="IPR002716">
    <property type="entry name" value="PIN_dom"/>
</dbReference>
<dbReference type="SUPFAM" id="SSF88723">
    <property type="entry name" value="PIN domain-like"/>
    <property type="match status" value="1"/>
</dbReference>
<dbReference type="EMBL" id="JAYMRS010000004">
    <property type="protein sequence ID" value="MFB8768886.1"/>
    <property type="molecule type" value="Genomic_DNA"/>
</dbReference>
<dbReference type="PANTHER" id="PTHR35901">
    <property type="entry name" value="RIBONUCLEASE VAPC3"/>
    <property type="match status" value="1"/>
</dbReference>
<evidence type="ECO:0000256" key="1">
    <source>
        <dbReference type="ARBA" id="ARBA00022649"/>
    </source>
</evidence>
<dbReference type="PANTHER" id="PTHR35901:SF1">
    <property type="entry name" value="EXONUCLEASE VAPC9"/>
    <property type="match status" value="1"/>
</dbReference>
<dbReference type="HAMAP" id="MF_00265">
    <property type="entry name" value="VapC_Nob1"/>
    <property type="match status" value="1"/>
</dbReference>
<comment type="function">
    <text evidence="6">Toxic component of a toxin-antitoxin (TA) system. An RNase.</text>
</comment>
<keyword evidence="2 6" id="KW-0540">Nuclease</keyword>
<dbReference type="EC" id="3.1.-.-" evidence="6"/>
<dbReference type="Pfam" id="PF01850">
    <property type="entry name" value="PIN"/>
    <property type="match status" value="1"/>
</dbReference>
<keyword evidence="3 6" id="KW-0479">Metal-binding</keyword>
<comment type="similarity">
    <text evidence="6">Belongs to the PINc/VapC protein family.</text>
</comment>
<dbReference type="RefSeq" id="WP_376737422.1">
    <property type="nucleotide sequence ID" value="NZ_JAYMRS010000004.1"/>
</dbReference>
<gene>
    <name evidence="6" type="primary">vapC</name>
    <name evidence="8" type="ORF">VSQ78_14340</name>
</gene>
<proteinExistence type="inferred from homology"/>
<comment type="caution">
    <text evidence="8">The sequence shown here is derived from an EMBL/GenBank/DDBJ whole genome shotgun (WGS) entry which is preliminary data.</text>
</comment>
<dbReference type="InterPro" id="IPR029060">
    <property type="entry name" value="PIN-like_dom_sf"/>
</dbReference>
<keyword evidence="5 6" id="KW-0460">Magnesium</keyword>
<name>A0ABV5DWC5_9ACTN</name>
<comment type="cofactor">
    <cofactor evidence="6">
        <name>Mg(2+)</name>
        <dbReference type="ChEBI" id="CHEBI:18420"/>
    </cofactor>
</comment>
<evidence type="ECO:0000313" key="9">
    <source>
        <dbReference type="Proteomes" id="UP001585053"/>
    </source>
</evidence>
<protein>
    <recommendedName>
        <fullName evidence="6">Ribonuclease VapC</fullName>
        <shortName evidence="6">RNase VapC</shortName>
        <ecNumber evidence="6">3.1.-.-</ecNumber>
    </recommendedName>
    <alternativeName>
        <fullName evidence="6">Toxin VapC</fullName>
    </alternativeName>
</protein>
<feature type="binding site" evidence="6">
    <location>
        <position position="100"/>
    </location>
    <ligand>
        <name>Mg(2+)</name>
        <dbReference type="ChEBI" id="CHEBI:18420"/>
    </ligand>
</feature>
<evidence type="ECO:0000313" key="8">
    <source>
        <dbReference type="EMBL" id="MFB8768886.1"/>
    </source>
</evidence>
<sequence>MIVVDTSALINALTSQGEIGKVARDRLGSEESTAPALIDWEVSSVLLSLSKPSRGRAAGLPRHDRDLAMNAFERLTIVRYGLHPLWPRMRELANNLSGYDAAYVALAEQLDVPLVTADRRIECGARTTATIEVL</sequence>
<keyword evidence="1 6" id="KW-1277">Toxin-antitoxin system</keyword>
<evidence type="ECO:0000256" key="2">
    <source>
        <dbReference type="ARBA" id="ARBA00022722"/>
    </source>
</evidence>
<evidence type="ECO:0000256" key="3">
    <source>
        <dbReference type="ARBA" id="ARBA00022723"/>
    </source>
</evidence>
<dbReference type="CDD" id="cd09873">
    <property type="entry name" value="PIN_Pae0151-like"/>
    <property type="match status" value="1"/>
</dbReference>
<dbReference type="Gene3D" id="3.40.50.1010">
    <property type="entry name" value="5'-nuclease"/>
    <property type="match status" value="1"/>
</dbReference>
<feature type="domain" description="PIN" evidence="7">
    <location>
        <begin position="2"/>
        <end position="121"/>
    </location>
</feature>
<keyword evidence="6" id="KW-0800">Toxin</keyword>
<evidence type="ECO:0000256" key="6">
    <source>
        <dbReference type="HAMAP-Rule" id="MF_00265"/>
    </source>
</evidence>